<keyword evidence="2" id="KW-0378">Hydrolase</keyword>
<organism evidence="9">
    <name type="scientific">Chaetomium thermophilum (strain DSM 1495 / CBS 144.50 / IMI 039719)</name>
    <name type="common">Thermochaetoides thermophila</name>
    <dbReference type="NCBI Taxonomy" id="759272"/>
    <lineage>
        <taxon>Eukaryota</taxon>
        <taxon>Fungi</taxon>
        <taxon>Dikarya</taxon>
        <taxon>Ascomycota</taxon>
        <taxon>Pezizomycotina</taxon>
        <taxon>Sordariomycetes</taxon>
        <taxon>Sordariomycetidae</taxon>
        <taxon>Sordariales</taxon>
        <taxon>Chaetomiaceae</taxon>
        <taxon>Thermochaetoides</taxon>
    </lineage>
</organism>
<dbReference type="GO" id="GO:0008477">
    <property type="term" value="F:purine nucleosidase activity"/>
    <property type="evidence" value="ECO:0007669"/>
    <property type="project" value="TreeGrafter"/>
</dbReference>
<dbReference type="OrthoDB" id="432381at2759"/>
<dbReference type="OMA" id="WEVLEEC"/>
<dbReference type="PANTHER" id="PTHR12304:SF4">
    <property type="entry name" value="URIDINE NUCLEOSIDASE"/>
    <property type="match status" value="1"/>
</dbReference>
<feature type="compositionally biased region" description="Basic and acidic residues" evidence="5">
    <location>
        <begin position="378"/>
        <end position="399"/>
    </location>
</feature>
<feature type="region of interest" description="Disordered" evidence="5">
    <location>
        <begin position="474"/>
        <end position="527"/>
    </location>
</feature>
<dbReference type="Pfam" id="PF07808">
    <property type="entry name" value="RED_N"/>
    <property type="match status" value="1"/>
</dbReference>
<dbReference type="InterPro" id="IPR036452">
    <property type="entry name" value="Ribo_hydro-like"/>
</dbReference>
<feature type="region of interest" description="Disordered" evidence="5">
    <location>
        <begin position="292"/>
        <end position="427"/>
    </location>
</feature>
<feature type="compositionally biased region" description="Basic and acidic residues" evidence="5">
    <location>
        <begin position="168"/>
        <end position="184"/>
    </location>
</feature>
<dbReference type="GO" id="GO:0005829">
    <property type="term" value="C:cytosol"/>
    <property type="evidence" value="ECO:0007669"/>
    <property type="project" value="TreeGrafter"/>
</dbReference>
<feature type="compositionally biased region" description="Basic and acidic residues" evidence="5">
    <location>
        <begin position="333"/>
        <end position="342"/>
    </location>
</feature>
<dbReference type="InterPro" id="IPR023186">
    <property type="entry name" value="IUNH"/>
</dbReference>
<dbReference type="GeneID" id="18259352"/>
<feature type="compositionally biased region" description="Acidic residues" evidence="5">
    <location>
        <begin position="185"/>
        <end position="196"/>
    </location>
</feature>
<evidence type="ECO:0000259" key="6">
    <source>
        <dbReference type="Pfam" id="PF01156"/>
    </source>
</evidence>
<dbReference type="InterPro" id="IPR001910">
    <property type="entry name" value="Inosine/uridine_hydrolase_dom"/>
</dbReference>
<reference evidence="8 9" key="1">
    <citation type="journal article" date="2011" name="Cell">
        <title>Insight into structure and assembly of the nuclear pore complex by utilizing the genome of a eukaryotic thermophile.</title>
        <authorList>
            <person name="Amlacher S."/>
            <person name="Sarges P."/>
            <person name="Flemming D."/>
            <person name="van Noort V."/>
            <person name="Kunze R."/>
            <person name="Devos D.P."/>
            <person name="Arumugam M."/>
            <person name="Bork P."/>
            <person name="Hurt E."/>
        </authorList>
    </citation>
    <scope>NUCLEOTIDE SEQUENCE [LARGE SCALE GENOMIC DNA]</scope>
    <source>
        <strain evidence="9">DSM 1495 / CBS 144.50 / IMI 039719</strain>
    </source>
</reference>
<sequence>MNNEQFRQLLLSKSSNSSSSSKDGTSSTPSSSTARPLALGSKLRPSIPMTPRPGSTASARIDFAKQLAERNQAFEQQTQKQQMKFKASAPKGVKFAPGYVDRAKQRQEEEDERVRRIRALEESYKKGEIDRETYEKLQVEIAGGDLETTGLVKGLDYKLLERIRRGEDVWGGNKDKGKEEKEGGQEEEQPEDDADAILEQLESTEVKAITREKTQKKGQFATTGLVPGQKRTRNQILAEFKAQREAAKAKQQSSLGSRFKKIGEQKTPGTRIERDSKGREVLIIIDEDGHERRKVRKLDTQEEREEDERTRLEREKEREALASGKVLGMEVPEYYRRQQEEKKEEEEDGEINIFDDVGSDYDPLAELEGSGDESGEDKEEKKRKEPKETEKKEASEEPKAPPPPRNYFKDSKSELLSREEYKAPSLDDPAFLAALRKAKAAGLLEKKEEERKAAEREERLRKKLEELHRDDEDLDLGFGSSRLEDDADMEEGHVKLSAWDEDDDDDDDGAGGGGKKGKRKRGKKKMDKNKFEDVMKVIQQRKASAAKGWPFIPCKLVLYRWRFSVELRRRSGSNGSSGSSGSSGSNGSNGSPALRALSSWKGRIKVALLFHDTFAILLAAYHPAIRILGVSTVFGNASLEKTTNNALSILTAIHKADSIPVYIGSPHALTRPPLPAPTDIHGDSGLDGTSLLPKPKVSARTSPPAIDAAYAALKACKPGTAWVVATGAFTNIAKLFMTYPDLIGHIRGLSLMGGALGGGFTDAVLGVVDGVPRAGNWTQYAEFNVLADPEAAAFIFGNKELAAKTTLIPLDVSHLVLTTSTVRDLLLYGREGVEKRHPMGGSPSPTTPTPSPEGARLQGKTPLRTMLVELLLFFAKTYAEVFSITEGPPLHDPLAVAAVLTGLSETHPHLKEHEIPFIEHDPSITEPGLAQPERYEVSVVTEGSYEDALLRGARTGQIVAKKLPPGTPGVRIPRRLDVALFWEVLEECVQRADEAVARAEEGGKAE</sequence>
<comment type="similarity">
    <text evidence="1">Belongs to the IUNH family.</text>
</comment>
<dbReference type="EMBL" id="GL988045">
    <property type="protein sequence ID" value="EGS18707.1"/>
    <property type="molecule type" value="Genomic_DNA"/>
</dbReference>
<evidence type="ECO:0000256" key="5">
    <source>
        <dbReference type="SAM" id="MobiDB-lite"/>
    </source>
</evidence>
<feature type="region of interest" description="Disordered" evidence="5">
    <location>
        <begin position="1"/>
        <end position="59"/>
    </location>
</feature>
<dbReference type="Gene3D" id="3.90.245.10">
    <property type="entry name" value="Ribonucleoside hydrolase-like"/>
    <property type="match status" value="1"/>
</dbReference>
<dbReference type="eggNOG" id="KOG2938">
    <property type="taxonomic scope" value="Eukaryota"/>
</dbReference>
<dbReference type="Proteomes" id="UP000008066">
    <property type="component" value="Unassembled WGS sequence"/>
</dbReference>
<dbReference type="Pfam" id="PF01156">
    <property type="entry name" value="IU_nuc_hydro"/>
    <property type="match status" value="1"/>
</dbReference>
<feature type="compositionally biased region" description="Low complexity" evidence="5">
    <location>
        <begin position="12"/>
        <end position="33"/>
    </location>
</feature>
<dbReference type="HOGENOM" id="CLU_337120_0_0_1"/>
<feature type="region of interest" description="Disordered" evidence="5">
    <location>
        <begin position="570"/>
        <end position="591"/>
    </location>
</feature>
<proteinExistence type="inferred from homology"/>
<dbReference type="KEGG" id="cthr:CTHT_0053140"/>
<dbReference type="GO" id="GO:0006152">
    <property type="term" value="P:purine nucleoside catabolic process"/>
    <property type="evidence" value="ECO:0007669"/>
    <property type="project" value="TreeGrafter"/>
</dbReference>
<feature type="compositionally biased region" description="Acidic residues" evidence="5">
    <location>
        <begin position="357"/>
        <end position="377"/>
    </location>
</feature>
<feature type="region of interest" description="Disordered" evidence="5">
    <location>
        <begin position="211"/>
        <end position="278"/>
    </location>
</feature>
<feature type="coiled-coil region" evidence="4">
    <location>
        <begin position="437"/>
        <end position="474"/>
    </location>
</feature>
<dbReference type="SUPFAM" id="SSF53590">
    <property type="entry name" value="Nucleoside hydrolase"/>
    <property type="match status" value="1"/>
</dbReference>
<evidence type="ECO:0000256" key="3">
    <source>
        <dbReference type="ARBA" id="ARBA00023295"/>
    </source>
</evidence>
<dbReference type="RefSeq" id="XP_006695652.1">
    <property type="nucleotide sequence ID" value="XM_006695589.1"/>
</dbReference>
<keyword evidence="9" id="KW-1185">Reference proteome</keyword>
<keyword evidence="3" id="KW-0326">Glycosidase</keyword>
<dbReference type="AlphaFoldDB" id="G0SDV6"/>
<feature type="coiled-coil region" evidence="4">
    <location>
        <begin position="64"/>
        <end position="120"/>
    </location>
</feature>
<accession>G0SDV6</accession>
<feature type="domain" description="Inosine/uridine-preferring nucleoside hydrolase" evidence="6">
    <location>
        <begin position="612"/>
        <end position="983"/>
    </location>
</feature>
<feature type="compositionally biased region" description="Basic residues" evidence="5">
    <location>
        <begin position="515"/>
        <end position="527"/>
    </location>
</feature>
<name>G0SDV6_CHATD</name>
<feature type="compositionally biased region" description="Low complexity" evidence="5">
    <location>
        <begin position="572"/>
        <end position="591"/>
    </location>
</feature>
<evidence type="ECO:0000313" key="9">
    <source>
        <dbReference type="Proteomes" id="UP000008066"/>
    </source>
</evidence>
<feature type="compositionally biased region" description="Basic and acidic residues" evidence="5">
    <location>
        <begin position="292"/>
        <end position="320"/>
    </location>
</feature>
<feature type="compositionally biased region" description="Acidic residues" evidence="5">
    <location>
        <begin position="499"/>
        <end position="509"/>
    </location>
</feature>
<evidence type="ECO:0000256" key="4">
    <source>
        <dbReference type="SAM" id="Coils"/>
    </source>
</evidence>
<feature type="compositionally biased region" description="Basic and acidic residues" evidence="5">
    <location>
        <begin position="407"/>
        <end position="422"/>
    </location>
</feature>
<gene>
    <name evidence="8" type="ORF">CTHT_0053140</name>
</gene>
<dbReference type="InterPro" id="IPR012916">
    <property type="entry name" value="RED_N"/>
</dbReference>
<protein>
    <submittedName>
        <fullName evidence="8">Uridine nucleosidase-like protein</fullName>
    </submittedName>
</protein>
<evidence type="ECO:0000256" key="2">
    <source>
        <dbReference type="ARBA" id="ARBA00022801"/>
    </source>
</evidence>
<dbReference type="PANTHER" id="PTHR12304">
    <property type="entry name" value="INOSINE-URIDINE PREFERRING NUCLEOSIDE HYDROLASE"/>
    <property type="match status" value="1"/>
</dbReference>
<dbReference type="STRING" id="759272.G0SDV6"/>
<feature type="domain" description="RED-like N-terminal" evidence="7">
    <location>
        <begin position="86"/>
        <end position="206"/>
    </location>
</feature>
<evidence type="ECO:0000313" key="8">
    <source>
        <dbReference type="EMBL" id="EGS18707.1"/>
    </source>
</evidence>
<evidence type="ECO:0000256" key="1">
    <source>
        <dbReference type="ARBA" id="ARBA00009176"/>
    </source>
</evidence>
<keyword evidence="4" id="KW-0175">Coiled coil</keyword>
<feature type="region of interest" description="Disordered" evidence="5">
    <location>
        <begin position="834"/>
        <end position="858"/>
    </location>
</feature>
<feature type="region of interest" description="Disordered" evidence="5">
    <location>
        <begin position="168"/>
        <end position="196"/>
    </location>
</feature>
<evidence type="ECO:0000259" key="7">
    <source>
        <dbReference type="Pfam" id="PF07808"/>
    </source>
</evidence>